<gene>
    <name evidence="1" type="ORF">KIN20_030410</name>
</gene>
<dbReference type="Proteomes" id="UP001196413">
    <property type="component" value="Unassembled WGS sequence"/>
</dbReference>
<name>A0AAD5R3Q1_PARTN</name>
<reference evidence="1" key="1">
    <citation type="submission" date="2021-06" db="EMBL/GenBank/DDBJ databases">
        <title>Parelaphostrongylus tenuis whole genome reference sequence.</title>
        <authorList>
            <person name="Garwood T.J."/>
            <person name="Larsen P.A."/>
            <person name="Fountain-Jones N.M."/>
            <person name="Garbe J.R."/>
            <person name="Macchietto M.G."/>
            <person name="Kania S.A."/>
            <person name="Gerhold R.W."/>
            <person name="Richards J.E."/>
            <person name="Wolf T.M."/>
        </authorList>
    </citation>
    <scope>NUCLEOTIDE SEQUENCE</scope>
    <source>
        <strain evidence="1">MNPRO001-30</strain>
        <tissue evidence="1">Meninges</tissue>
    </source>
</reference>
<proteinExistence type="predicted"/>
<dbReference type="AlphaFoldDB" id="A0AAD5R3Q1"/>
<evidence type="ECO:0000313" key="1">
    <source>
        <dbReference type="EMBL" id="KAJ1369031.1"/>
    </source>
</evidence>
<comment type="caution">
    <text evidence="1">The sequence shown here is derived from an EMBL/GenBank/DDBJ whole genome shotgun (WGS) entry which is preliminary data.</text>
</comment>
<protein>
    <submittedName>
        <fullName evidence="1">Uncharacterized protein</fullName>
    </submittedName>
</protein>
<organism evidence="1 2">
    <name type="scientific">Parelaphostrongylus tenuis</name>
    <name type="common">Meningeal worm</name>
    <dbReference type="NCBI Taxonomy" id="148309"/>
    <lineage>
        <taxon>Eukaryota</taxon>
        <taxon>Metazoa</taxon>
        <taxon>Ecdysozoa</taxon>
        <taxon>Nematoda</taxon>
        <taxon>Chromadorea</taxon>
        <taxon>Rhabditida</taxon>
        <taxon>Rhabditina</taxon>
        <taxon>Rhabditomorpha</taxon>
        <taxon>Strongyloidea</taxon>
        <taxon>Metastrongylidae</taxon>
        <taxon>Parelaphostrongylus</taxon>
    </lineage>
</organism>
<dbReference type="EMBL" id="JAHQIW010006392">
    <property type="protein sequence ID" value="KAJ1369031.1"/>
    <property type="molecule type" value="Genomic_DNA"/>
</dbReference>
<keyword evidence="2" id="KW-1185">Reference proteome</keyword>
<sequence>MIAVSESSVRRSEICTVNYDGTHYLNDCPCDRKCAICLNITEGDYISLDTKTSYHCGIECEEAIDSEDVTQLIVSARNWPQLQWNSQDDESNRRFKWHEMDPKNMDVHPWQVASQTTHEYASGKYS</sequence>
<evidence type="ECO:0000313" key="2">
    <source>
        <dbReference type="Proteomes" id="UP001196413"/>
    </source>
</evidence>
<accession>A0AAD5R3Q1</accession>